<dbReference type="PANTHER" id="PTHR11364">
    <property type="entry name" value="THIOSULFATE SULFERTANSFERASE"/>
    <property type="match status" value="1"/>
</dbReference>
<dbReference type="InterPro" id="IPR045078">
    <property type="entry name" value="TST/MPST-like"/>
</dbReference>
<evidence type="ECO:0000256" key="1">
    <source>
        <dbReference type="ARBA" id="ARBA00022679"/>
    </source>
</evidence>
<dbReference type="InterPro" id="IPR001307">
    <property type="entry name" value="Thiosulphate_STrfase_CS"/>
</dbReference>
<accession>A0ABT6CFY9</accession>
<comment type="caution">
    <text evidence="5">The sequence shown here is derived from an EMBL/GenBank/DDBJ whole genome shotgun (WGS) entry which is preliminary data.</text>
</comment>
<gene>
    <name evidence="5" type="primary">sseA</name>
    <name evidence="5" type="ORF">POM99_04200</name>
</gene>
<dbReference type="SUPFAM" id="SSF52821">
    <property type="entry name" value="Rhodanese/Cell cycle control phosphatase"/>
    <property type="match status" value="2"/>
</dbReference>
<keyword evidence="6" id="KW-1185">Reference proteome</keyword>
<dbReference type="NCBIfam" id="NF008557">
    <property type="entry name" value="PRK11493.1"/>
    <property type="match status" value="1"/>
</dbReference>
<dbReference type="PANTHER" id="PTHR11364:SF27">
    <property type="entry name" value="SULFURTRANSFERASE"/>
    <property type="match status" value="1"/>
</dbReference>
<dbReference type="InterPro" id="IPR036873">
    <property type="entry name" value="Rhodanese-like_dom_sf"/>
</dbReference>
<feature type="domain" description="Rhodanese" evidence="4">
    <location>
        <begin position="162"/>
        <end position="276"/>
    </location>
</feature>
<dbReference type="CDD" id="cd01449">
    <property type="entry name" value="TST_Repeat_2"/>
    <property type="match status" value="1"/>
</dbReference>
<dbReference type="RefSeq" id="WP_277275552.1">
    <property type="nucleotide sequence ID" value="NZ_JAROCY010000003.1"/>
</dbReference>
<evidence type="ECO:0000256" key="2">
    <source>
        <dbReference type="ARBA" id="ARBA00022737"/>
    </source>
</evidence>
<evidence type="ECO:0000256" key="3">
    <source>
        <dbReference type="RuleBase" id="RU000507"/>
    </source>
</evidence>
<dbReference type="PROSITE" id="PS00683">
    <property type="entry name" value="RHODANESE_2"/>
    <property type="match status" value="1"/>
</dbReference>
<proteinExistence type="predicted"/>
<reference evidence="5 6" key="1">
    <citation type="submission" date="2023-03" db="EMBL/GenBank/DDBJ databases">
        <title>Novosphingobium cyanobacteriorum sp. nov., isolated from a eutrophic reservoir during the Microcystis bloom period.</title>
        <authorList>
            <person name="Kang M."/>
            <person name="Le V."/>
            <person name="Ko S.-R."/>
            <person name="Lee S.-A."/>
            <person name="Ahn C.-Y."/>
        </authorList>
    </citation>
    <scope>NUCLEOTIDE SEQUENCE [LARGE SCALE GENOMIC DNA]</scope>
    <source>
        <strain evidence="5 6">HBC54</strain>
    </source>
</reference>
<dbReference type="CDD" id="cd01448">
    <property type="entry name" value="TST_Repeat_1"/>
    <property type="match status" value="1"/>
</dbReference>
<dbReference type="InterPro" id="IPR001763">
    <property type="entry name" value="Rhodanese-like_dom"/>
</dbReference>
<feature type="domain" description="Rhodanese" evidence="4">
    <location>
        <begin position="15"/>
        <end position="132"/>
    </location>
</feature>
<name>A0ABT6CFY9_9SPHN</name>
<dbReference type="EMBL" id="JAROCY010000003">
    <property type="protein sequence ID" value="MDF8332393.1"/>
    <property type="molecule type" value="Genomic_DNA"/>
</dbReference>
<protein>
    <recommendedName>
        <fullName evidence="3">Sulfurtransferase</fullName>
    </recommendedName>
</protein>
<evidence type="ECO:0000259" key="4">
    <source>
        <dbReference type="PROSITE" id="PS50206"/>
    </source>
</evidence>
<dbReference type="PROSITE" id="PS50206">
    <property type="entry name" value="RHODANESE_3"/>
    <property type="match status" value="2"/>
</dbReference>
<dbReference type="Pfam" id="PF00581">
    <property type="entry name" value="Rhodanese"/>
    <property type="match status" value="2"/>
</dbReference>
<evidence type="ECO:0000313" key="5">
    <source>
        <dbReference type="EMBL" id="MDF8332393.1"/>
    </source>
</evidence>
<dbReference type="SMART" id="SM00450">
    <property type="entry name" value="RHOD"/>
    <property type="match status" value="2"/>
</dbReference>
<dbReference type="Gene3D" id="3.40.250.10">
    <property type="entry name" value="Rhodanese-like domain"/>
    <property type="match status" value="2"/>
</dbReference>
<keyword evidence="1 3" id="KW-0808">Transferase</keyword>
<keyword evidence="2" id="KW-0677">Repeat</keyword>
<organism evidence="5 6">
    <name type="scientific">Novosphingobium cyanobacteriorum</name>
    <dbReference type="NCBI Taxonomy" id="3024215"/>
    <lineage>
        <taxon>Bacteria</taxon>
        <taxon>Pseudomonadati</taxon>
        <taxon>Pseudomonadota</taxon>
        <taxon>Alphaproteobacteria</taxon>
        <taxon>Sphingomonadales</taxon>
        <taxon>Sphingomonadaceae</taxon>
        <taxon>Novosphingobium</taxon>
    </lineage>
</organism>
<dbReference type="Proteomes" id="UP001222770">
    <property type="component" value="Unassembled WGS sequence"/>
</dbReference>
<evidence type="ECO:0000313" key="6">
    <source>
        <dbReference type="Proteomes" id="UP001222770"/>
    </source>
</evidence>
<sequence>MDSLVSTQWLADEMGANDLRVVDATAFLPEHKRDALLEYEACHIPGAVFMDLAHLVDETAPVANTLPSAEKFASRMQSLGLGDGSRIVIYDDSPVKTATRAWFMLTMFGAQNVALLDGGIAKWKAEGRPCAQGRETLRSRHFTVWRDDRNLRSKDQMLANLDSHAEQVVDARGAGRFTGEVAEVKPGLASGHIPGARNLPYASLFAPDGTWKKPAELRAAFDAAGIDLEKPLVASCGSGMTANVPIFAAHLLGYDNVALYDGSWSEWGADPALPKETGPAR</sequence>
<dbReference type="GO" id="GO:0016784">
    <property type="term" value="F:3-mercaptopyruvate sulfurtransferase activity"/>
    <property type="evidence" value="ECO:0007669"/>
    <property type="project" value="UniProtKB-EC"/>
</dbReference>